<feature type="signal peptide" evidence="5">
    <location>
        <begin position="1"/>
        <end position="27"/>
    </location>
</feature>
<dbReference type="InterPro" id="IPR038765">
    <property type="entry name" value="Papain-like_cys_pep_sf"/>
</dbReference>
<keyword evidence="3" id="KW-0378">Hydrolase</keyword>
<accession>A0ABP6LAM3</accession>
<keyword evidence="2" id="KW-0645">Protease</keyword>
<proteinExistence type="inferred from homology"/>
<evidence type="ECO:0000259" key="6">
    <source>
        <dbReference type="PROSITE" id="PS51935"/>
    </source>
</evidence>
<evidence type="ECO:0000313" key="8">
    <source>
        <dbReference type="Proteomes" id="UP001501035"/>
    </source>
</evidence>
<dbReference type="InterPro" id="IPR051794">
    <property type="entry name" value="PG_Endopeptidase_C40"/>
</dbReference>
<evidence type="ECO:0000256" key="2">
    <source>
        <dbReference type="ARBA" id="ARBA00022670"/>
    </source>
</evidence>
<dbReference type="InterPro" id="IPR000064">
    <property type="entry name" value="NLP_P60_dom"/>
</dbReference>
<evidence type="ECO:0000256" key="1">
    <source>
        <dbReference type="ARBA" id="ARBA00007074"/>
    </source>
</evidence>
<feature type="chain" id="PRO_5045392680" evidence="5">
    <location>
        <begin position="28"/>
        <end position="348"/>
    </location>
</feature>
<evidence type="ECO:0000256" key="5">
    <source>
        <dbReference type="SAM" id="SignalP"/>
    </source>
</evidence>
<protein>
    <submittedName>
        <fullName evidence="7">C40 family peptidase</fullName>
    </submittedName>
</protein>
<organism evidence="7 8">
    <name type="scientific">Gordonia defluvii</name>
    <dbReference type="NCBI Taxonomy" id="283718"/>
    <lineage>
        <taxon>Bacteria</taxon>
        <taxon>Bacillati</taxon>
        <taxon>Actinomycetota</taxon>
        <taxon>Actinomycetes</taxon>
        <taxon>Mycobacteriales</taxon>
        <taxon>Gordoniaceae</taxon>
        <taxon>Gordonia</taxon>
    </lineage>
</organism>
<evidence type="ECO:0000313" key="7">
    <source>
        <dbReference type="EMBL" id="GAA3037880.1"/>
    </source>
</evidence>
<feature type="domain" description="NlpC/P60" evidence="6">
    <location>
        <begin position="233"/>
        <end position="348"/>
    </location>
</feature>
<evidence type="ECO:0000256" key="3">
    <source>
        <dbReference type="ARBA" id="ARBA00022801"/>
    </source>
</evidence>
<name>A0ABP6LAM3_9ACTN</name>
<dbReference type="Pfam" id="PF00877">
    <property type="entry name" value="NLPC_P60"/>
    <property type="match status" value="1"/>
</dbReference>
<dbReference type="PANTHER" id="PTHR47359:SF3">
    <property type="entry name" value="NLP_P60 DOMAIN-CONTAINING PROTEIN-RELATED"/>
    <property type="match status" value="1"/>
</dbReference>
<dbReference type="PROSITE" id="PS51935">
    <property type="entry name" value="NLPC_P60"/>
    <property type="match status" value="1"/>
</dbReference>
<sequence>MGIVNSASSVRRYAAAAVMVSSIVLTAVPTSITSAVPVRNAGQLVADYKKLNVEAERSAEAMHNATIEYNKQRTVVDQSRTAAAAAQHKLDSTAARQQQLQGRVNGILRASYRGARINRLYALLVSDSPQQMLDQMSALDIVSHDATRNLKDLARVRAAAVATKDDSARATAAANVAIAKVEKTRGELQAKRANLALQAIQIRAVYQSMTGQQLAELRGPKFDFNPNLVPKGTSAALIAVQAALSRIGDPYVWGATGPDQFDCSGLMVWAYRQAGMGLPRSSEAQMGAGVPVSRDQLRPGDLIIYYPDAHHVGMYVGDGYVIHASTFGVPVKVVPVDGAGPYQSARRV</sequence>
<dbReference type="RefSeq" id="WP_414651772.1">
    <property type="nucleotide sequence ID" value="NZ_BAAAVS010000024.1"/>
</dbReference>
<keyword evidence="4" id="KW-0788">Thiol protease</keyword>
<dbReference type="SUPFAM" id="SSF54001">
    <property type="entry name" value="Cysteine proteinases"/>
    <property type="match status" value="1"/>
</dbReference>
<comment type="caution">
    <text evidence="7">The sequence shown here is derived from an EMBL/GenBank/DDBJ whole genome shotgun (WGS) entry which is preliminary data.</text>
</comment>
<dbReference type="PANTHER" id="PTHR47359">
    <property type="entry name" value="PEPTIDOGLYCAN DL-ENDOPEPTIDASE CWLO"/>
    <property type="match status" value="1"/>
</dbReference>
<dbReference type="EMBL" id="BAAAVS010000024">
    <property type="protein sequence ID" value="GAA3037880.1"/>
    <property type="molecule type" value="Genomic_DNA"/>
</dbReference>
<keyword evidence="8" id="KW-1185">Reference proteome</keyword>
<evidence type="ECO:0000256" key="4">
    <source>
        <dbReference type="ARBA" id="ARBA00022807"/>
    </source>
</evidence>
<dbReference type="Proteomes" id="UP001501035">
    <property type="component" value="Unassembled WGS sequence"/>
</dbReference>
<dbReference type="Gene3D" id="3.90.1720.10">
    <property type="entry name" value="endopeptidase domain like (from Nostoc punctiforme)"/>
    <property type="match status" value="1"/>
</dbReference>
<comment type="similarity">
    <text evidence="1">Belongs to the peptidase C40 family.</text>
</comment>
<gene>
    <name evidence="7" type="ORF">GCM10010528_18070</name>
</gene>
<keyword evidence="5" id="KW-0732">Signal</keyword>
<reference evidence="8" key="1">
    <citation type="journal article" date="2019" name="Int. J. Syst. Evol. Microbiol.">
        <title>The Global Catalogue of Microorganisms (GCM) 10K type strain sequencing project: providing services to taxonomists for standard genome sequencing and annotation.</title>
        <authorList>
            <consortium name="The Broad Institute Genomics Platform"/>
            <consortium name="The Broad Institute Genome Sequencing Center for Infectious Disease"/>
            <person name="Wu L."/>
            <person name="Ma J."/>
        </authorList>
    </citation>
    <scope>NUCLEOTIDE SEQUENCE [LARGE SCALE GENOMIC DNA]</scope>
    <source>
        <strain evidence="8">JCM 14234</strain>
    </source>
</reference>